<dbReference type="GO" id="GO:0002376">
    <property type="term" value="P:immune system process"/>
    <property type="evidence" value="ECO:0007669"/>
    <property type="project" value="UniProtKB-KW"/>
</dbReference>
<keyword evidence="3" id="KW-0479">Metal-binding</keyword>
<keyword evidence="9" id="KW-1185">Reference proteome</keyword>
<dbReference type="OrthoDB" id="6147936at2759"/>
<gene>
    <name evidence="8" type="ORF">MCOR_47944</name>
</gene>
<keyword evidence="2" id="KW-0963">Cytoplasm</keyword>
<name>A0A6J8E565_MYTCO</name>
<dbReference type="PANTHER" id="PTHR22605">
    <property type="entry name" value="RZ-TYPE DOMAIN-CONTAINING PROTEIN"/>
    <property type="match status" value="1"/>
</dbReference>
<keyword evidence="8" id="KW-0012">Acyltransferase</keyword>
<dbReference type="EC" id="2.3.2.27" evidence="8"/>
<evidence type="ECO:0000259" key="7">
    <source>
        <dbReference type="PROSITE" id="PS51981"/>
    </source>
</evidence>
<dbReference type="Pfam" id="PF03564">
    <property type="entry name" value="DUF1759"/>
    <property type="match status" value="1"/>
</dbReference>
<keyword evidence="6" id="KW-0391">Immunity</keyword>
<organism evidence="8 9">
    <name type="scientific">Mytilus coruscus</name>
    <name type="common">Sea mussel</name>
    <dbReference type="NCBI Taxonomy" id="42192"/>
    <lineage>
        <taxon>Eukaryota</taxon>
        <taxon>Metazoa</taxon>
        <taxon>Spiralia</taxon>
        <taxon>Lophotrochozoa</taxon>
        <taxon>Mollusca</taxon>
        <taxon>Bivalvia</taxon>
        <taxon>Autobranchia</taxon>
        <taxon>Pteriomorphia</taxon>
        <taxon>Mytilida</taxon>
        <taxon>Mytiloidea</taxon>
        <taxon>Mytilidae</taxon>
        <taxon>Mytilinae</taxon>
        <taxon>Mytilus</taxon>
    </lineage>
</organism>
<evidence type="ECO:0000313" key="9">
    <source>
        <dbReference type="Proteomes" id="UP000507470"/>
    </source>
</evidence>
<keyword evidence="8" id="KW-0808">Transferase</keyword>
<reference evidence="8 9" key="1">
    <citation type="submission" date="2020-06" db="EMBL/GenBank/DDBJ databases">
        <authorList>
            <person name="Li R."/>
            <person name="Bekaert M."/>
        </authorList>
    </citation>
    <scope>NUCLEOTIDE SEQUENCE [LARGE SCALE GENOMIC DNA]</scope>
    <source>
        <strain evidence="9">wild</strain>
    </source>
</reference>
<dbReference type="GO" id="GO:0016887">
    <property type="term" value="F:ATP hydrolysis activity"/>
    <property type="evidence" value="ECO:0007669"/>
    <property type="project" value="InterPro"/>
</dbReference>
<keyword evidence="5" id="KW-0862">Zinc</keyword>
<feature type="domain" description="RZ-type" evidence="7">
    <location>
        <begin position="324"/>
        <end position="404"/>
    </location>
</feature>
<evidence type="ECO:0000256" key="2">
    <source>
        <dbReference type="ARBA" id="ARBA00022490"/>
    </source>
</evidence>
<dbReference type="Proteomes" id="UP000507470">
    <property type="component" value="Unassembled WGS sequence"/>
</dbReference>
<dbReference type="AlphaFoldDB" id="A0A6J8E565"/>
<sequence length="926" mass="106980">MLCFSGDDIDSKLEMYFKCNNALIEDSGTSKELIDLCCLIMQCLEDSDYQISTCSDNEESFAISMLQDSISRFGKSDETVETIKCVAQTKIALQIVAKYMHHVYGGTESATNIEKKYEMLFKAARKLCEECESLWPRRYFVKQLCRSFGIESYQNVLKEKHNELLKWTELPELVTKKIEECHDRYIVCGEEYIQFREAITQTIMSANSDQLRSVIQTSRRDWKTTIHILLAVHREVTMKNIYTLEKRVSKENLTDMLVDNVLWSVDKTKNIQEGMDLCGQNTVCLLTHFWLLISLIPGKSCVIAPLKQIATEPDKMIKSFLPTMPHDEKFELLLQLRQMAETIGSNSSLKYYRCPNGHIYVIGDCGKPRFKSTCNECGADIGGLGYKLSDGNAAVEVSFDTTSPGHILGAPTERDTKNIAVERKLTGLSLPLVRLLLHMSMFVGSNINLQAVKQTIKNPEIQKVLFTLTELHTANVIAEHKPDDFCELKSKDIRELWENEFTKLYVEPMKQNMQDALDKNNATITQDKRLGADPLLQLLYETDDSQHEIDITKLYDNPAVWRYREQISIPNLRRVLSNSESEYPVLQLFLKEEHHLRALRFIPSILRLQKLLTQRYNRKLEKSETYLIRTVQHDMKIEGKQDEFLQLLCDFKEAWTTVSQSLENYACHTKTATVQLDLQYCRTSINDRTPLSFLLPTHKGVGLCSYMLVAFLLEKQNQFMEQYYRWSDISLEHLPKVQVKEISAAHLISYHPDKDLLPLLLANCNYTFEMGKGTKIEYNYKDLQRQIMDRFLFSKSRITNIKERFGQTQKITHTYMQTLLAPLVPDHTVRSCRRFYDKSETLIRGLESLGQSQEPYGALLIPVMLNKLPSRIKENITRQHGLKQRSFDEHRQHLFNEITILKAGQRVNLESDAILHGTAYLAKTNT</sequence>
<dbReference type="EMBL" id="CACVKT020008387">
    <property type="protein sequence ID" value="CAC5415238.1"/>
    <property type="molecule type" value="Genomic_DNA"/>
</dbReference>
<dbReference type="PANTHER" id="PTHR22605:SF16">
    <property type="entry name" value="E3 UBIQUITIN-PROTEIN LIGASE RNF213"/>
    <property type="match status" value="1"/>
</dbReference>
<dbReference type="PROSITE" id="PS51981">
    <property type="entry name" value="ZF_RZ"/>
    <property type="match status" value="1"/>
</dbReference>
<evidence type="ECO:0000256" key="1">
    <source>
        <dbReference type="ARBA" id="ARBA00004496"/>
    </source>
</evidence>
<keyword evidence="4" id="KW-0863">Zinc-finger</keyword>
<proteinExistence type="predicted"/>
<comment type="subcellular location">
    <subcellularLocation>
        <location evidence="1">Cytoplasm</location>
    </subcellularLocation>
</comment>
<evidence type="ECO:0000313" key="8">
    <source>
        <dbReference type="EMBL" id="CAC5415238.1"/>
    </source>
</evidence>
<dbReference type="GO" id="GO:0061630">
    <property type="term" value="F:ubiquitin protein ligase activity"/>
    <property type="evidence" value="ECO:0007669"/>
    <property type="project" value="UniProtKB-EC"/>
</dbReference>
<dbReference type="InterPro" id="IPR005312">
    <property type="entry name" value="DUF1759"/>
</dbReference>
<dbReference type="GO" id="GO:0008270">
    <property type="term" value="F:zinc ion binding"/>
    <property type="evidence" value="ECO:0007669"/>
    <property type="project" value="UniProtKB-KW"/>
</dbReference>
<evidence type="ECO:0000256" key="5">
    <source>
        <dbReference type="ARBA" id="ARBA00022833"/>
    </source>
</evidence>
<accession>A0A6J8E565</accession>
<evidence type="ECO:0000256" key="4">
    <source>
        <dbReference type="ARBA" id="ARBA00022771"/>
    </source>
</evidence>
<evidence type="ECO:0000256" key="6">
    <source>
        <dbReference type="ARBA" id="ARBA00022859"/>
    </source>
</evidence>
<dbReference type="InterPro" id="IPR046439">
    <property type="entry name" value="ZF_RZ_dom"/>
</dbReference>
<dbReference type="Pfam" id="PF20173">
    <property type="entry name" value="ZnF_RZ-type"/>
    <property type="match status" value="1"/>
</dbReference>
<protein>
    <submittedName>
        <fullName evidence="8">RNF213</fullName>
        <ecNumber evidence="8">2.3.2.27</ecNumber>
    </submittedName>
</protein>
<dbReference type="InterPro" id="IPR031248">
    <property type="entry name" value="RNF213"/>
</dbReference>
<dbReference type="GO" id="GO:0005737">
    <property type="term" value="C:cytoplasm"/>
    <property type="evidence" value="ECO:0007669"/>
    <property type="project" value="UniProtKB-SubCell"/>
</dbReference>
<evidence type="ECO:0000256" key="3">
    <source>
        <dbReference type="ARBA" id="ARBA00022723"/>
    </source>
</evidence>